<evidence type="ECO:0000313" key="2">
    <source>
        <dbReference type="EMBL" id="SCA55513.1"/>
    </source>
</evidence>
<evidence type="ECO:0000313" key="3">
    <source>
        <dbReference type="Proteomes" id="UP000231658"/>
    </source>
</evidence>
<dbReference type="InterPro" id="IPR029479">
    <property type="entry name" value="Nitroreductase"/>
</dbReference>
<dbReference type="EMBL" id="FLYE01000002">
    <property type="protein sequence ID" value="SCA55513.1"/>
    <property type="molecule type" value="Genomic_DNA"/>
</dbReference>
<dbReference type="RefSeq" id="WP_069186221.1">
    <property type="nucleotide sequence ID" value="NZ_FLYE01000002.1"/>
</dbReference>
<reference evidence="2 3" key="1">
    <citation type="submission" date="2016-07" db="EMBL/GenBank/DDBJ databases">
        <authorList>
            <person name="Lefevre C.T."/>
        </authorList>
    </citation>
    <scope>NUCLEOTIDE SEQUENCE [LARGE SCALE GENOMIC DNA]</scope>
    <source>
        <strain evidence="2">PR1</strain>
    </source>
</reference>
<proteinExistence type="predicted"/>
<feature type="domain" description="Nitroreductase" evidence="1">
    <location>
        <begin position="20"/>
        <end position="186"/>
    </location>
</feature>
<evidence type="ECO:0000259" key="1">
    <source>
        <dbReference type="Pfam" id="PF00881"/>
    </source>
</evidence>
<dbReference type="PANTHER" id="PTHR23026">
    <property type="entry name" value="NADPH NITROREDUCTASE"/>
    <property type="match status" value="1"/>
</dbReference>
<protein>
    <submittedName>
        <fullName evidence="2">5,6-dimethylbenzimidazole synthase</fullName>
        <ecNumber evidence="2">1.13.11.79</ecNumber>
    </submittedName>
</protein>
<organism evidence="2 3">
    <name type="scientific">Candidatus Terasakiella magnetica</name>
    <dbReference type="NCBI Taxonomy" id="1867952"/>
    <lineage>
        <taxon>Bacteria</taxon>
        <taxon>Pseudomonadati</taxon>
        <taxon>Pseudomonadota</taxon>
        <taxon>Alphaproteobacteria</taxon>
        <taxon>Rhodospirillales</taxon>
        <taxon>Terasakiellaceae</taxon>
        <taxon>Terasakiella</taxon>
    </lineage>
</organism>
<dbReference type="OrthoDB" id="9773807at2"/>
<dbReference type="PANTHER" id="PTHR23026:SF123">
    <property type="entry name" value="NAD(P)H NITROREDUCTASE RV3131-RELATED"/>
    <property type="match status" value="1"/>
</dbReference>
<dbReference type="GO" id="GO:0102919">
    <property type="term" value="F:5,6-dimethylbenzimidazole synthase activity"/>
    <property type="evidence" value="ECO:0007669"/>
    <property type="project" value="UniProtKB-EC"/>
</dbReference>
<keyword evidence="3" id="KW-1185">Reference proteome</keyword>
<keyword evidence="2" id="KW-0560">Oxidoreductase</keyword>
<dbReference type="InterPro" id="IPR050627">
    <property type="entry name" value="Nitroreductase/BluB"/>
</dbReference>
<dbReference type="CDD" id="cd02145">
    <property type="entry name" value="BluB"/>
    <property type="match status" value="1"/>
</dbReference>
<dbReference type="InterPro" id="IPR012825">
    <property type="entry name" value="BluB"/>
</dbReference>
<accession>A0A1C3RDZ7</accession>
<dbReference type="STRING" id="1867952.MTBPR1_100154"/>
<dbReference type="Proteomes" id="UP000231658">
    <property type="component" value="Unassembled WGS sequence"/>
</dbReference>
<dbReference type="InterPro" id="IPR000415">
    <property type="entry name" value="Nitroreductase-like"/>
</dbReference>
<dbReference type="NCBIfam" id="TIGR02476">
    <property type="entry name" value="BluB"/>
    <property type="match status" value="1"/>
</dbReference>
<dbReference type="EC" id="1.13.11.79" evidence="2"/>
<name>A0A1C3RDZ7_9PROT</name>
<dbReference type="Pfam" id="PF00881">
    <property type="entry name" value="Nitroreductase"/>
    <property type="match status" value="1"/>
</dbReference>
<dbReference type="AlphaFoldDB" id="A0A1C3RDZ7"/>
<sequence length="214" mass="24180">MPTPPVFDSDFQKQLDELFKWRRDVRHFKTDPLPDGLLEEFLETATLAPSVGNSQPWRFVIVEDQACKKAIRDNFEACNKEAMQDYDGEKAQTYASLKLSGLDRAPAQVAVFCDSATDVGQGLGQKTMPETLKYSVVSSIQTLWLSARAQGVGIGWVSIIEPEAIKDILDIKEESWDLVAYLCIGYPEEEHDVPELVRFGWQDRLPLSQTVLKR</sequence>
<dbReference type="SUPFAM" id="SSF55469">
    <property type="entry name" value="FMN-dependent nitroreductase-like"/>
    <property type="match status" value="1"/>
</dbReference>
<dbReference type="Gene3D" id="3.40.109.10">
    <property type="entry name" value="NADH Oxidase"/>
    <property type="match status" value="1"/>
</dbReference>
<gene>
    <name evidence="2" type="ORF">MTBPR1_100154</name>
</gene>